<name>A0A1F5RGM5_9BACT</name>
<organism evidence="6 7">
    <name type="scientific">Candidatus Edwardsbacteria bacterium GWF2_54_11</name>
    <dbReference type="NCBI Taxonomy" id="1817851"/>
    <lineage>
        <taxon>Bacteria</taxon>
        <taxon>Candidatus Edwardsiibacteriota</taxon>
    </lineage>
</organism>
<dbReference type="SUPFAM" id="SSF51905">
    <property type="entry name" value="FAD/NAD(P)-binding domain"/>
    <property type="match status" value="1"/>
</dbReference>
<keyword evidence="3" id="KW-0274">FAD</keyword>
<evidence type="ECO:0000256" key="1">
    <source>
        <dbReference type="ARBA" id="ARBA00001974"/>
    </source>
</evidence>
<gene>
    <name evidence="6" type="ORF">A2024_07165</name>
</gene>
<dbReference type="InterPro" id="IPR055178">
    <property type="entry name" value="RsdA/BaiN/AoA(So)-like_dom"/>
</dbReference>
<proteinExistence type="predicted"/>
<dbReference type="AlphaFoldDB" id="A0A1F5RGM5"/>
<reference evidence="6 7" key="1">
    <citation type="journal article" date="2016" name="Nat. Commun.">
        <title>Thousands of microbial genomes shed light on interconnected biogeochemical processes in an aquifer system.</title>
        <authorList>
            <person name="Anantharaman K."/>
            <person name="Brown C.T."/>
            <person name="Hug L.A."/>
            <person name="Sharon I."/>
            <person name="Castelle C.J."/>
            <person name="Probst A.J."/>
            <person name="Thomas B.C."/>
            <person name="Singh A."/>
            <person name="Wilkins M.J."/>
            <person name="Karaoz U."/>
            <person name="Brodie E.L."/>
            <person name="Williams K.H."/>
            <person name="Hubbard S.S."/>
            <person name="Banfield J.F."/>
        </authorList>
    </citation>
    <scope>NUCLEOTIDE SEQUENCE [LARGE SCALE GENOMIC DNA]</scope>
</reference>
<evidence type="ECO:0000256" key="2">
    <source>
        <dbReference type="ARBA" id="ARBA00022630"/>
    </source>
</evidence>
<dbReference type="PANTHER" id="PTHR42887">
    <property type="entry name" value="OS12G0638800 PROTEIN"/>
    <property type="match status" value="1"/>
</dbReference>
<accession>A0A1F5RGM5</accession>
<evidence type="ECO:0000256" key="3">
    <source>
        <dbReference type="ARBA" id="ARBA00022827"/>
    </source>
</evidence>
<dbReference type="Pfam" id="PF22780">
    <property type="entry name" value="HI0933_like_1st"/>
    <property type="match status" value="1"/>
</dbReference>
<evidence type="ECO:0000313" key="7">
    <source>
        <dbReference type="Proteomes" id="UP000177230"/>
    </source>
</evidence>
<dbReference type="Gene3D" id="2.40.30.10">
    <property type="entry name" value="Translation factors"/>
    <property type="match status" value="1"/>
</dbReference>
<evidence type="ECO:0000259" key="5">
    <source>
        <dbReference type="Pfam" id="PF22780"/>
    </source>
</evidence>
<dbReference type="InterPro" id="IPR036188">
    <property type="entry name" value="FAD/NAD-bd_sf"/>
</dbReference>
<dbReference type="InterPro" id="IPR057661">
    <property type="entry name" value="RsdA/BaiN/AoA(So)_Rossmann"/>
</dbReference>
<dbReference type="SUPFAM" id="SSF160996">
    <property type="entry name" value="HI0933 insert domain-like"/>
    <property type="match status" value="1"/>
</dbReference>
<keyword evidence="2" id="KW-0285">Flavoprotein</keyword>
<dbReference type="InterPro" id="IPR023166">
    <property type="entry name" value="BaiN-like_dom_sf"/>
</dbReference>
<protein>
    <recommendedName>
        <fullName evidence="8">FAD-dependent oxidoreductase</fullName>
    </recommendedName>
</protein>
<dbReference type="Pfam" id="PF03486">
    <property type="entry name" value="HI0933_like"/>
    <property type="match status" value="1"/>
</dbReference>
<dbReference type="Gene3D" id="3.50.50.60">
    <property type="entry name" value="FAD/NAD(P)-binding domain"/>
    <property type="match status" value="1"/>
</dbReference>
<comment type="caution">
    <text evidence="6">The sequence shown here is derived from an EMBL/GenBank/DDBJ whole genome shotgun (WGS) entry which is preliminary data.</text>
</comment>
<dbReference type="InterPro" id="IPR004792">
    <property type="entry name" value="BaiN-like"/>
</dbReference>
<dbReference type="Gene3D" id="1.10.8.260">
    <property type="entry name" value="HI0933 insert domain-like"/>
    <property type="match status" value="1"/>
</dbReference>
<evidence type="ECO:0008006" key="8">
    <source>
        <dbReference type="Google" id="ProtNLM"/>
    </source>
</evidence>
<feature type="domain" description="RsdA/BaiN/AoA(So)-like insert" evidence="5">
    <location>
        <begin position="176"/>
        <end position="337"/>
    </location>
</feature>
<feature type="domain" description="RsdA/BaiN/AoA(So)-like Rossmann fold-like" evidence="4">
    <location>
        <begin position="1"/>
        <end position="390"/>
    </location>
</feature>
<sequence length="395" mass="43083">MMAAGKAAESGSSVILLEKMPSLGKKLLITGQGRCNITNNLEVKKFIADCGPQALFLFGPLTRFGFESTLKFFEELGLKCKLERGGRYFPESDSSRDVLEALEGYLAAGRAKVTTNVRVTGIRKEREGFSVTAGTEVYRSNRLVIATGGKSYPGTGSTGDGYSWAADLGHKVTPLKPSDVPLNVKEDFVKELQGLSLKNSELTFGRGSKKIKYFGEMLFTHYGISGPIVLDASRAVGLWLDTGPVDCHLDLKPALDEETLNRRLQREIVESGKKTFKIFIKEYLPAKLIPVFIALCGIGDDLRVNQLNAAQRKKVIELLKDIRFTVTSLRGFDEAVVTAGGVDPDQIDQATMESKKVRGLYFCGEILNLDGPCGGYNLQIAWSTGFLAGKSSGEK</sequence>
<evidence type="ECO:0000313" key="6">
    <source>
        <dbReference type="EMBL" id="OGF13556.1"/>
    </source>
</evidence>
<dbReference type="NCBIfam" id="TIGR00275">
    <property type="entry name" value="aminoacetone oxidase family FAD-binding enzyme"/>
    <property type="match status" value="1"/>
</dbReference>
<dbReference type="PANTHER" id="PTHR42887:SF2">
    <property type="entry name" value="OS12G0638800 PROTEIN"/>
    <property type="match status" value="1"/>
</dbReference>
<dbReference type="Proteomes" id="UP000177230">
    <property type="component" value="Unassembled WGS sequence"/>
</dbReference>
<evidence type="ECO:0000259" key="4">
    <source>
        <dbReference type="Pfam" id="PF03486"/>
    </source>
</evidence>
<comment type="cofactor">
    <cofactor evidence="1">
        <name>FAD</name>
        <dbReference type="ChEBI" id="CHEBI:57692"/>
    </cofactor>
</comment>
<dbReference type="EMBL" id="MFFM01000015">
    <property type="protein sequence ID" value="OGF13556.1"/>
    <property type="molecule type" value="Genomic_DNA"/>
</dbReference>